<gene>
    <name evidence="9" type="ORF">ETQ85_12070</name>
</gene>
<accession>A0A6C2CRS0</accession>
<dbReference type="PANTHER" id="PTHR43856:SF1">
    <property type="entry name" value="MITOCHONDRIAL CARDIOLIPIN HYDROLASE"/>
    <property type="match status" value="1"/>
</dbReference>
<dbReference type="PANTHER" id="PTHR43856">
    <property type="entry name" value="CARDIOLIPIN HYDROLASE"/>
    <property type="match status" value="1"/>
</dbReference>
<dbReference type="InterPro" id="IPR025202">
    <property type="entry name" value="PLD-like_dom"/>
</dbReference>
<dbReference type="Pfam" id="PF13091">
    <property type="entry name" value="PLDc_2"/>
    <property type="match status" value="1"/>
</dbReference>
<keyword evidence="10" id="KW-1185">Reference proteome</keyword>
<dbReference type="CDD" id="cd09170">
    <property type="entry name" value="PLDc_Nuc"/>
    <property type="match status" value="1"/>
</dbReference>
<name>A0A6C2CRS0_9RHOO</name>
<dbReference type="GO" id="GO:0016891">
    <property type="term" value="F:RNA endonuclease activity producing 5'-phosphomonoesters, hydrolytic mechanism"/>
    <property type="evidence" value="ECO:0007669"/>
    <property type="project" value="TreeGrafter"/>
</dbReference>
<dbReference type="RefSeq" id="WP_148579319.1">
    <property type="nucleotide sequence ID" value="NZ_SDKK01000010.1"/>
</dbReference>
<proteinExistence type="inferred from homology"/>
<dbReference type="InterPro" id="IPR051406">
    <property type="entry name" value="PLD_domain"/>
</dbReference>
<feature type="domain" description="Phospholipase D-like" evidence="8">
    <location>
        <begin position="51"/>
        <end position="169"/>
    </location>
</feature>
<keyword evidence="4" id="KW-0378">Hydrolase</keyword>
<comment type="similarity">
    <text evidence="2">Belongs to the phospholipase D family.</text>
</comment>
<dbReference type="GO" id="GO:0004630">
    <property type="term" value="F:phospholipase D activity"/>
    <property type="evidence" value="ECO:0007669"/>
    <property type="project" value="UniProtKB-EC"/>
</dbReference>
<dbReference type="EC" id="3.1.4.4" evidence="3"/>
<protein>
    <recommendedName>
        <fullName evidence="3">phospholipase D</fullName>
        <ecNumber evidence="3">3.1.4.4</ecNumber>
    </recommendedName>
</protein>
<evidence type="ECO:0000259" key="8">
    <source>
        <dbReference type="Pfam" id="PF13091"/>
    </source>
</evidence>
<keyword evidence="5" id="KW-0442">Lipid degradation</keyword>
<feature type="chain" id="PRO_5025613250" description="phospholipase D" evidence="7">
    <location>
        <begin position="22"/>
        <end position="210"/>
    </location>
</feature>
<sequence length="210" mass="22947">MNRLRLPLAGLALIFASGAGAVYAPEPSVTIAARGNVEIAFSPHNDPEAALLRVIGEAREQILVQAYLFTSKPLLRGLVEAHRRGVRVEVLLDAEMNRPASPSVLPQLMAAGIPVAVETRYNIAHNKVMIFDPASSRGAVATGSYNFTRAARLSNAENLLILRGNPALVKIYLENWQLHRAEARLLRSLDELPGRKRKESGRESDRATPD</sequence>
<feature type="signal peptide" evidence="7">
    <location>
        <begin position="1"/>
        <end position="21"/>
    </location>
</feature>
<keyword evidence="6" id="KW-0443">Lipid metabolism</keyword>
<evidence type="ECO:0000256" key="2">
    <source>
        <dbReference type="ARBA" id="ARBA00008664"/>
    </source>
</evidence>
<reference evidence="9 10" key="1">
    <citation type="submission" date="2019-01" db="EMBL/GenBank/DDBJ databases">
        <title>Zoogloea oleivorans genome sequencing and assembly.</title>
        <authorList>
            <person name="Tancsics A."/>
            <person name="Farkas M."/>
            <person name="Kriszt B."/>
            <person name="Maroti G."/>
            <person name="Horvath B."/>
        </authorList>
    </citation>
    <scope>NUCLEOTIDE SEQUENCE [LARGE SCALE GENOMIC DNA]</scope>
    <source>
        <strain evidence="9 10">Buc</strain>
    </source>
</reference>
<evidence type="ECO:0000256" key="1">
    <source>
        <dbReference type="ARBA" id="ARBA00000798"/>
    </source>
</evidence>
<dbReference type="EMBL" id="SDKK01000010">
    <property type="protein sequence ID" value="TYC56581.1"/>
    <property type="molecule type" value="Genomic_DNA"/>
</dbReference>
<comment type="caution">
    <text evidence="9">The sequence shown here is derived from an EMBL/GenBank/DDBJ whole genome shotgun (WGS) entry which is preliminary data.</text>
</comment>
<evidence type="ECO:0000256" key="6">
    <source>
        <dbReference type="ARBA" id="ARBA00023098"/>
    </source>
</evidence>
<dbReference type="GO" id="GO:0016042">
    <property type="term" value="P:lipid catabolic process"/>
    <property type="evidence" value="ECO:0007669"/>
    <property type="project" value="UniProtKB-KW"/>
</dbReference>
<evidence type="ECO:0000313" key="10">
    <source>
        <dbReference type="Proteomes" id="UP000389128"/>
    </source>
</evidence>
<dbReference type="OrthoDB" id="5294698at2"/>
<evidence type="ECO:0000256" key="7">
    <source>
        <dbReference type="SAM" id="SignalP"/>
    </source>
</evidence>
<keyword evidence="7" id="KW-0732">Signal</keyword>
<evidence type="ECO:0000256" key="5">
    <source>
        <dbReference type="ARBA" id="ARBA00022963"/>
    </source>
</evidence>
<dbReference type="Proteomes" id="UP000389128">
    <property type="component" value="Unassembled WGS sequence"/>
</dbReference>
<dbReference type="Gene3D" id="3.30.870.10">
    <property type="entry name" value="Endonuclease Chain A"/>
    <property type="match status" value="1"/>
</dbReference>
<evidence type="ECO:0000256" key="4">
    <source>
        <dbReference type="ARBA" id="ARBA00022801"/>
    </source>
</evidence>
<comment type="catalytic activity">
    <reaction evidence="1">
        <text>a 1,2-diacyl-sn-glycero-3-phosphocholine + H2O = a 1,2-diacyl-sn-glycero-3-phosphate + choline + H(+)</text>
        <dbReference type="Rhea" id="RHEA:14445"/>
        <dbReference type="ChEBI" id="CHEBI:15354"/>
        <dbReference type="ChEBI" id="CHEBI:15377"/>
        <dbReference type="ChEBI" id="CHEBI:15378"/>
        <dbReference type="ChEBI" id="CHEBI:57643"/>
        <dbReference type="ChEBI" id="CHEBI:58608"/>
        <dbReference type="EC" id="3.1.4.4"/>
    </reaction>
</comment>
<evidence type="ECO:0000256" key="3">
    <source>
        <dbReference type="ARBA" id="ARBA00012027"/>
    </source>
</evidence>
<dbReference type="AlphaFoldDB" id="A0A6C2CRS0"/>
<dbReference type="SUPFAM" id="SSF56024">
    <property type="entry name" value="Phospholipase D/nuclease"/>
    <property type="match status" value="1"/>
</dbReference>
<organism evidence="9 10">
    <name type="scientific">Zoogloea oleivorans</name>
    <dbReference type="NCBI Taxonomy" id="1552750"/>
    <lineage>
        <taxon>Bacteria</taxon>
        <taxon>Pseudomonadati</taxon>
        <taxon>Pseudomonadota</taxon>
        <taxon>Betaproteobacteria</taxon>
        <taxon>Rhodocyclales</taxon>
        <taxon>Zoogloeaceae</taxon>
        <taxon>Zoogloea</taxon>
    </lineage>
</organism>
<evidence type="ECO:0000313" key="9">
    <source>
        <dbReference type="EMBL" id="TYC56581.1"/>
    </source>
</evidence>